<dbReference type="InterPro" id="IPR057670">
    <property type="entry name" value="SH3_retrovirus"/>
</dbReference>
<evidence type="ECO:0000259" key="1">
    <source>
        <dbReference type="Pfam" id="PF25597"/>
    </source>
</evidence>
<name>A0A699JLL9_TANCI</name>
<reference evidence="2" key="1">
    <citation type="journal article" date="2019" name="Sci. Rep.">
        <title>Draft genome of Tanacetum cinerariifolium, the natural source of mosquito coil.</title>
        <authorList>
            <person name="Yamashiro T."/>
            <person name="Shiraishi A."/>
            <person name="Satake H."/>
            <person name="Nakayama K."/>
        </authorList>
    </citation>
    <scope>NUCLEOTIDE SEQUENCE</scope>
</reference>
<organism evidence="2">
    <name type="scientific">Tanacetum cinerariifolium</name>
    <name type="common">Dalmatian daisy</name>
    <name type="synonym">Chrysanthemum cinerariifolium</name>
    <dbReference type="NCBI Taxonomy" id="118510"/>
    <lineage>
        <taxon>Eukaryota</taxon>
        <taxon>Viridiplantae</taxon>
        <taxon>Streptophyta</taxon>
        <taxon>Embryophyta</taxon>
        <taxon>Tracheophyta</taxon>
        <taxon>Spermatophyta</taxon>
        <taxon>Magnoliopsida</taxon>
        <taxon>eudicotyledons</taxon>
        <taxon>Gunneridae</taxon>
        <taxon>Pentapetalae</taxon>
        <taxon>asterids</taxon>
        <taxon>campanulids</taxon>
        <taxon>Asterales</taxon>
        <taxon>Asteraceae</taxon>
        <taxon>Asteroideae</taxon>
        <taxon>Anthemideae</taxon>
        <taxon>Anthemidinae</taxon>
        <taxon>Tanacetum</taxon>
    </lineage>
</organism>
<feature type="non-terminal residue" evidence="2">
    <location>
        <position position="138"/>
    </location>
</feature>
<protein>
    <submittedName>
        <fullName evidence="2">Copia protein</fullName>
    </submittedName>
</protein>
<evidence type="ECO:0000313" key="2">
    <source>
        <dbReference type="EMBL" id="GFA42032.1"/>
    </source>
</evidence>
<feature type="domain" description="Retroviral polymerase SH3-like" evidence="1">
    <location>
        <begin position="21"/>
        <end position="77"/>
    </location>
</feature>
<proteinExistence type="predicted"/>
<accession>A0A699JLL9</accession>
<dbReference type="Pfam" id="PF25597">
    <property type="entry name" value="SH3_retrovirus"/>
    <property type="match status" value="1"/>
</dbReference>
<gene>
    <name evidence="2" type="ORF">Tci_614004</name>
</gene>
<dbReference type="EMBL" id="BKCJ010420894">
    <property type="protein sequence ID" value="GFA42032.1"/>
    <property type="molecule type" value="Genomic_DNA"/>
</dbReference>
<sequence>MPYELMHDKKPDLSFFHVLGSLCYLTNDSEDLGKLNAKADIGIFVRYTLAKKAFRIYNRRTLKIIETIHVTFDELTTMASKQYDLGPGLQVLTPATSSSGLVPNIIPQQPFTVAVAPRAVDIADSPVSTSIDQDAASS</sequence>
<dbReference type="AlphaFoldDB" id="A0A699JLL9"/>
<comment type="caution">
    <text evidence="2">The sequence shown here is derived from an EMBL/GenBank/DDBJ whole genome shotgun (WGS) entry which is preliminary data.</text>
</comment>